<dbReference type="SUPFAM" id="SSF51735">
    <property type="entry name" value="NAD(P)-binding Rossmann-fold domains"/>
    <property type="match status" value="1"/>
</dbReference>
<comment type="caution">
    <text evidence="5">Lacks conserved residue(s) required for the propagation of feature annotation.</text>
</comment>
<comment type="subcellular location">
    <subcellularLocation>
        <location evidence="5">Cytoplasm</location>
    </subcellularLocation>
</comment>
<evidence type="ECO:0000256" key="1">
    <source>
        <dbReference type="ARBA" id="ARBA00022490"/>
    </source>
</evidence>
<dbReference type="GO" id="GO:0046983">
    <property type="term" value="F:protein dimerization activity"/>
    <property type="evidence" value="ECO:0007669"/>
    <property type="project" value="InterPro"/>
</dbReference>
<feature type="domain" description="D-isomer specific 2-hydroxyacid dehydrogenase NAD-binding" evidence="6">
    <location>
        <begin position="110"/>
        <end position="261"/>
    </location>
</feature>
<dbReference type="GO" id="GO:0005829">
    <property type="term" value="C:cytosol"/>
    <property type="evidence" value="ECO:0007669"/>
    <property type="project" value="TreeGrafter"/>
</dbReference>
<dbReference type="PANTHER" id="PTHR42938">
    <property type="entry name" value="FORMATE DEHYDROGENASE 1"/>
    <property type="match status" value="1"/>
</dbReference>
<evidence type="ECO:0000259" key="6">
    <source>
        <dbReference type="Pfam" id="PF02826"/>
    </source>
</evidence>
<dbReference type="EMBL" id="AP028961">
    <property type="protein sequence ID" value="BET44894.1"/>
    <property type="molecule type" value="Genomic_DNA"/>
</dbReference>
<dbReference type="PROSITE" id="PS00065">
    <property type="entry name" value="D_2_HYDROXYACID_DH_1"/>
    <property type="match status" value="1"/>
</dbReference>
<dbReference type="InterPro" id="IPR006140">
    <property type="entry name" value="D-isomer_DH_NAD-bd"/>
</dbReference>
<dbReference type="GO" id="GO:0051287">
    <property type="term" value="F:NAD binding"/>
    <property type="evidence" value="ECO:0007669"/>
    <property type="project" value="InterPro"/>
</dbReference>
<evidence type="ECO:0000256" key="4">
    <source>
        <dbReference type="ARBA" id="ARBA00023096"/>
    </source>
</evidence>
<dbReference type="Gene3D" id="3.40.50.720">
    <property type="entry name" value="NAD(P)-binding Rossmann-like Domain"/>
    <property type="match status" value="2"/>
</dbReference>
<feature type="binding site" evidence="5">
    <location>
        <position position="67"/>
    </location>
    <ligand>
        <name>substrate</name>
    </ligand>
</feature>
<reference evidence="8" key="2">
    <citation type="submission" date="2023-10" db="EMBL/GenBank/DDBJ databases">
        <authorList>
            <person name="Koga R."/>
            <person name="Fukatsu T."/>
        </authorList>
    </citation>
    <scope>NUCLEOTIDE SEQUENCE</scope>
    <source>
        <strain evidence="8">Kw-01</strain>
    </source>
</reference>
<gene>
    <name evidence="5 8" type="primary">pdxB</name>
    <name evidence="8" type="ORF">ACHINZ_5690</name>
</gene>
<evidence type="ECO:0000313" key="8">
    <source>
        <dbReference type="EMBL" id="BET44894.1"/>
    </source>
</evidence>
<feature type="active site" description="Proton donor" evidence="5">
    <location>
        <position position="259"/>
    </location>
</feature>
<dbReference type="GO" id="GO:0033711">
    <property type="term" value="F:4-phosphoerythronate dehydrogenase activity"/>
    <property type="evidence" value="ECO:0007669"/>
    <property type="project" value="UniProtKB-EC"/>
</dbReference>
<feature type="binding site" evidence="5">
    <location>
        <position position="262"/>
    </location>
    <ligand>
        <name>NAD(+)</name>
        <dbReference type="ChEBI" id="CHEBI:57540"/>
    </ligand>
</feature>
<organism evidence="8">
    <name type="scientific">Candidatus Aschnera chinzeii</name>
    <dbReference type="NCBI Taxonomy" id="1485666"/>
    <lineage>
        <taxon>Bacteria</taxon>
        <taxon>Pseudomonadati</taxon>
        <taxon>Pseudomonadota</taxon>
        <taxon>Gammaproteobacteria</taxon>
        <taxon>Enterobacterales</taxon>
        <taxon>Enterobacteriaceae</taxon>
        <taxon>Candidatus Aschnera</taxon>
    </lineage>
</organism>
<dbReference type="EC" id="1.1.1.290" evidence="5"/>
<dbReference type="HAMAP" id="MF_01825">
    <property type="entry name" value="PdxB"/>
    <property type="match status" value="1"/>
</dbReference>
<dbReference type="PANTHER" id="PTHR42938:SF9">
    <property type="entry name" value="FORMATE DEHYDROGENASE 1"/>
    <property type="match status" value="1"/>
</dbReference>
<feature type="domain" description="Erythronate-4-phosphate dehydrogenase dimerisation" evidence="7">
    <location>
        <begin position="295"/>
        <end position="374"/>
    </location>
</feature>
<dbReference type="SUPFAM" id="SSF52283">
    <property type="entry name" value="Formate/glycerate dehydrogenase catalytic domain-like"/>
    <property type="match status" value="1"/>
</dbReference>
<evidence type="ECO:0000256" key="3">
    <source>
        <dbReference type="ARBA" id="ARBA00023027"/>
    </source>
</evidence>
<dbReference type="Pfam" id="PF11890">
    <property type="entry name" value="DUF3410"/>
    <property type="match status" value="1"/>
</dbReference>
<reference evidence="8" key="1">
    <citation type="journal article" date="2023" name="Front. Microbiol.">
        <title>Genome analysis of Candidatus Aschnera chinzeii, the bacterial endosymbiont of the blood-sucking bat fly Penicillidia jenynsii (Insecta: Diptera: Nycteribiidae).</title>
        <authorList>
            <person name="Koga R."/>
            <person name="Moriyama M."/>
            <person name="Nozaki T."/>
            <person name="Fukatsu T."/>
        </authorList>
    </citation>
    <scope>NUCLEOTIDE SEQUENCE</scope>
    <source>
        <strain evidence="8">Kw-01</strain>
    </source>
</reference>
<feature type="active site" evidence="5">
    <location>
        <position position="242"/>
    </location>
</feature>
<evidence type="ECO:0000256" key="5">
    <source>
        <dbReference type="HAMAP-Rule" id="MF_01825"/>
    </source>
</evidence>
<accession>A0AAT9G5A8</accession>
<comment type="similarity">
    <text evidence="5">Belongs to the D-isomer specific 2-hydroxyacid dehydrogenase family. PdxB subfamily.</text>
</comment>
<keyword evidence="3 5" id="KW-0520">NAD</keyword>
<sequence>MKIIIDKDIPYAKELFGSITTKLYLVNGRNISRTLLMTVDVLIIRSVTIVNEELLKHTPVKFVGSVTSGYDHVDIHWLKKNDIYFCAAIGSNAISVSEYIFSSLLLYAEYNSFNLKDKVVGIIGVGNIGKYLNLCLRTWGVSTLLCDPPRERIELDKYNKNKFYSLEYVITYADIISLNVSLHNSKEYSTMHLLDSNLIAQIPSGSLIINTSRGAVIDNIAILDALSRGKLINLILDVWENEPNILLPLLKNTVFGTPHIAGHSIEGKIRGAIKIFNELNSFLGISKNIKSTNFLVFPQLSEIIFNGVLHQKDLMNLTNVVYDIRIDDYQFKSIAHISGSFDKFRSYYKIRREWSSMKIKCDNINTANLLNKIGFHAYII</sequence>
<dbReference type="Pfam" id="PF02826">
    <property type="entry name" value="2-Hacid_dh_C"/>
    <property type="match status" value="1"/>
</dbReference>
<evidence type="ECO:0000259" key="7">
    <source>
        <dbReference type="Pfam" id="PF11890"/>
    </source>
</evidence>
<comment type="pathway">
    <text evidence="5">Cofactor biosynthesis; pyridoxine 5'-phosphate biosynthesis; pyridoxine 5'-phosphate from D-erythrose 4-phosphate: step 2/5.</text>
</comment>
<keyword evidence="2 5" id="KW-0560">Oxidoreductase</keyword>
<proteinExistence type="inferred from homology"/>
<comment type="function">
    <text evidence="5">Catalyzes the oxidation of erythronate-4-phosphate to 3-hydroxy-2-oxo-4-phosphonooxybutanoate.</text>
</comment>
<feature type="binding site" evidence="5">
    <location>
        <position position="237"/>
    </location>
    <ligand>
        <name>NAD(+)</name>
        <dbReference type="ChEBI" id="CHEBI:57540"/>
    </ligand>
</feature>
<evidence type="ECO:0000256" key="2">
    <source>
        <dbReference type="ARBA" id="ARBA00023002"/>
    </source>
</evidence>
<feature type="binding site" evidence="5">
    <location>
        <position position="46"/>
    </location>
    <ligand>
        <name>substrate</name>
    </ligand>
</feature>
<feature type="active site" evidence="5">
    <location>
        <position position="213"/>
    </location>
</feature>
<dbReference type="InterPro" id="IPR029752">
    <property type="entry name" value="D-isomer_DH_CS1"/>
</dbReference>
<keyword evidence="4 5" id="KW-0664">Pyridoxine biosynthesis</keyword>
<dbReference type="GO" id="GO:0036001">
    <property type="term" value="P:'de novo' pyridoxal 5'-phosphate biosynthetic process"/>
    <property type="evidence" value="ECO:0007669"/>
    <property type="project" value="TreeGrafter"/>
</dbReference>
<dbReference type="InterPro" id="IPR020921">
    <property type="entry name" value="Erythronate-4-P_DHase"/>
</dbReference>
<comment type="subunit">
    <text evidence="5">Homodimer.</text>
</comment>
<dbReference type="InterPro" id="IPR024531">
    <property type="entry name" value="Erythronate-4-P_DHase_dimer"/>
</dbReference>
<dbReference type="CDD" id="cd12158">
    <property type="entry name" value="ErythrP_dh"/>
    <property type="match status" value="1"/>
</dbReference>
<dbReference type="InterPro" id="IPR038251">
    <property type="entry name" value="PdxB_dimer_sf"/>
</dbReference>
<dbReference type="AlphaFoldDB" id="A0AAT9G5A8"/>
<keyword evidence="1 5" id="KW-0963">Cytoplasm</keyword>
<dbReference type="Gene3D" id="3.30.1370.170">
    <property type="match status" value="1"/>
</dbReference>
<dbReference type="InterPro" id="IPR036291">
    <property type="entry name" value="NAD(P)-bd_dom_sf"/>
</dbReference>
<comment type="catalytic activity">
    <reaction evidence="5">
        <text>4-phospho-D-erythronate + NAD(+) = (R)-3-hydroxy-2-oxo-4-phosphooxybutanoate + NADH + H(+)</text>
        <dbReference type="Rhea" id="RHEA:18829"/>
        <dbReference type="ChEBI" id="CHEBI:15378"/>
        <dbReference type="ChEBI" id="CHEBI:57540"/>
        <dbReference type="ChEBI" id="CHEBI:57945"/>
        <dbReference type="ChEBI" id="CHEBI:58538"/>
        <dbReference type="ChEBI" id="CHEBI:58766"/>
        <dbReference type="EC" id="1.1.1.290"/>
    </reaction>
</comment>
<protein>
    <recommendedName>
        <fullName evidence="5">Erythronate-4-phosphate dehydrogenase</fullName>
        <ecNumber evidence="5">1.1.1.290</ecNumber>
    </recommendedName>
</protein>
<name>A0AAT9G5A8_9ENTR</name>
<dbReference type="GO" id="GO:0008615">
    <property type="term" value="P:pyridoxine biosynthetic process"/>
    <property type="evidence" value="ECO:0007669"/>
    <property type="project" value="UniProtKB-UniRule"/>
</dbReference>
<feature type="binding site" evidence="5">
    <location>
        <position position="147"/>
    </location>
    <ligand>
        <name>NAD(+)</name>
        <dbReference type="ChEBI" id="CHEBI:57540"/>
    </ligand>
</feature>